<feature type="transmembrane region" description="Helical" evidence="8">
    <location>
        <begin position="239"/>
        <end position="260"/>
    </location>
</feature>
<keyword evidence="7" id="KW-0407">Ion channel</keyword>
<reference evidence="11" key="1">
    <citation type="submission" date="2021-02" db="EMBL/GenBank/DDBJ databases">
        <authorList>
            <person name="Nowell W R."/>
        </authorList>
    </citation>
    <scope>NUCLEOTIDE SEQUENCE</scope>
</reference>
<gene>
    <name evidence="12" type="ORF">JBS370_LOCUS34920</name>
    <name evidence="11" type="ORF">ZHD862_LOCUS37429</name>
</gene>
<dbReference type="GO" id="GO:0005886">
    <property type="term" value="C:plasma membrane"/>
    <property type="evidence" value="ECO:0007669"/>
    <property type="project" value="TreeGrafter"/>
</dbReference>
<evidence type="ECO:0000256" key="8">
    <source>
        <dbReference type="SAM" id="Phobius"/>
    </source>
</evidence>
<dbReference type="EMBL" id="CAJNOT010007065">
    <property type="protein sequence ID" value="CAF1500635.1"/>
    <property type="molecule type" value="Genomic_DNA"/>
</dbReference>
<feature type="signal peptide" evidence="9">
    <location>
        <begin position="1"/>
        <end position="15"/>
    </location>
</feature>
<comment type="caution">
    <text evidence="11">The sequence shown here is derived from an EMBL/GenBank/DDBJ whole genome shotgun (WGS) entry which is preliminary data.</text>
</comment>
<keyword evidence="2" id="KW-0813">Transport</keyword>
<evidence type="ECO:0000256" key="3">
    <source>
        <dbReference type="ARBA" id="ARBA00022692"/>
    </source>
</evidence>
<keyword evidence="9" id="KW-0732">Signal</keyword>
<dbReference type="InterPro" id="IPR002153">
    <property type="entry name" value="TRPC_channel"/>
</dbReference>
<dbReference type="AlphaFoldDB" id="A0A815T6Q2"/>
<sequence>MIFLLLFSYVILCDFFPLYDFPPNVCAPAHNPEKSKDDNGNQLITNHESNINKTVPYGFQKHNQPALLEWILAIWIFTLFCEEIRQFSSLEAKTTCNKIIEYFSVFWNQLDVLAIILFYVGFVLRFVPIAECYCAARIILSVDLTIWFIRSLDIFAAVKRLGPKLVMIGVMTNDLMFFMLILTVFISGFGVSSYSLIYGTEEFTWNLPRKIINLAYWQIFGELNALETFETSYNANGHAVFILLVAYMALVSILLVNLLIAMFSNTFDRLQNDTDCIWKFQRYSLICEYRSRPSLPPPFILFSHLWRLTLYTLSLCPKSAWLQDAYSGHTNRTKYKITLDKKDTAIIEAAEDLIGDEVYCNHVKSSRTVSENDIQSPLETMVKKVRTFENRMQTISDQIDGLSSMVREHIKVSERRRLDHDISSDKACNNSDQLERRSRGESLLGDCRSQFNTRHQSNGGSDEQQSSIINVILSRKT</sequence>
<dbReference type="PANTHER" id="PTHR13800">
    <property type="entry name" value="TRANSIENT RECEPTOR POTENTIAL CATION CHANNEL, SUBFAMILY M, MEMBER 6"/>
    <property type="match status" value="1"/>
</dbReference>
<keyword evidence="3 8" id="KW-0812">Transmembrane</keyword>
<evidence type="ECO:0000313" key="13">
    <source>
        <dbReference type="Proteomes" id="UP000663864"/>
    </source>
</evidence>
<evidence type="ECO:0000256" key="4">
    <source>
        <dbReference type="ARBA" id="ARBA00022989"/>
    </source>
</evidence>
<keyword evidence="6 8" id="KW-0472">Membrane</keyword>
<name>A0A815T6Q2_9BILA</name>
<evidence type="ECO:0000256" key="5">
    <source>
        <dbReference type="ARBA" id="ARBA00023065"/>
    </source>
</evidence>
<evidence type="ECO:0000256" key="9">
    <source>
        <dbReference type="SAM" id="SignalP"/>
    </source>
</evidence>
<dbReference type="Proteomes" id="UP000663864">
    <property type="component" value="Unassembled WGS sequence"/>
</dbReference>
<evidence type="ECO:0000256" key="1">
    <source>
        <dbReference type="ARBA" id="ARBA00004141"/>
    </source>
</evidence>
<keyword evidence="5" id="KW-0406">Ion transport</keyword>
<evidence type="ECO:0000259" key="10">
    <source>
        <dbReference type="Pfam" id="PF00520"/>
    </source>
</evidence>
<dbReference type="EMBL" id="CAJOBD010011550">
    <property type="protein sequence ID" value="CAF4169212.1"/>
    <property type="molecule type" value="Genomic_DNA"/>
</dbReference>
<dbReference type="PRINTS" id="PR01097">
    <property type="entry name" value="TRNSRECEPTRP"/>
</dbReference>
<comment type="subcellular location">
    <subcellularLocation>
        <location evidence="1">Membrane</location>
        <topology evidence="1">Multi-pass membrane protein</topology>
    </subcellularLocation>
</comment>
<dbReference type="InterPro" id="IPR005821">
    <property type="entry name" value="Ion_trans_dom"/>
</dbReference>
<protein>
    <recommendedName>
        <fullName evidence="10">Ion transport domain-containing protein</fullName>
    </recommendedName>
</protein>
<dbReference type="PANTHER" id="PTHR13800:SF1">
    <property type="entry name" value="TRANSIENT RECEPTOR POTENTIAL CATION CHANNEL TRPM"/>
    <property type="match status" value="1"/>
</dbReference>
<dbReference type="InterPro" id="IPR050927">
    <property type="entry name" value="TRPM"/>
</dbReference>
<keyword evidence="4 8" id="KW-1133">Transmembrane helix</keyword>
<dbReference type="GO" id="GO:0005262">
    <property type="term" value="F:calcium channel activity"/>
    <property type="evidence" value="ECO:0007669"/>
    <property type="project" value="InterPro"/>
</dbReference>
<evidence type="ECO:0000256" key="7">
    <source>
        <dbReference type="ARBA" id="ARBA00023303"/>
    </source>
</evidence>
<accession>A0A815T6Q2</accession>
<feature type="domain" description="Ion transport" evidence="10">
    <location>
        <begin position="59"/>
        <end position="274"/>
    </location>
</feature>
<evidence type="ECO:0000313" key="12">
    <source>
        <dbReference type="EMBL" id="CAF4169212.1"/>
    </source>
</evidence>
<dbReference type="Proteomes" id="UP000663836">
    <property type="component" value="Unassembled WGS sequence"/>
</dbReference>
<feature type="transmembrane region" description="Helical" evidence="8">
    <location>
        <begin position="105"/>
        <end position="126"/>
    </location>
</feature>
<feature type="chain" id="PRO_5035607731" description="Ion transport domain-containing protein" evidence="9">
    <location>
        <begin position="16"/>
        <end position="477"/>
    </location>
</feature>
<feature type="transmembrane region" description="Helical" evidence="8">
    <location>
        <begin position="177"/>
        <end position="197"/>
    </location>
</feature>
<dbReference type="Pfam" id="PF00520">
    <property type="entry name" value="Ion_trans"/>
    <property type="match status" value="1"/>
</dbReference>
<evidence type="ECO:0000256" key="2">
    <source>
        <dbReference type="ARBA" id="ARBA00022448"/>
    </source>
</evidence>
<organism evidence="11 13">
    <name type="scientific">Rotaria sordida</name>
    <dbReference type="NCBI Taxonomy" id="392033"/>
    <lineage>
        <taxon>Eukaryota</taxon>
        <taxon>Metazoa</taxon>
        <taxon>Spiralia</taxon>
        <taxon>Gnathifera</taxon>
        <taxon>Rotifera</taxon>
        <taxon>Eurotatoria</taxon>
        <taxon>Bdelloidea</taxon>
        <taxon>Philodinida</taxon>
        <taxon>Philodinidae</taxon>
        <taxon>Rotaria</taxon>
    </lineage>
</organism>
<evidence type="ECO:0000313" key="11">
    <source>
        <dbReference type="EMBL" id="CAF1500635.1"/>
    </source>
</evidence>
<evidence type="ECO:0000256" key="6">
    <source>
        <dbReference type="ARBA" id="ARBA00023136"/>
    </source>
</evidence>
<proteinExistence type="predicted"/>